<dbReference type="VEuPathDB" id="FungiDB:FUN_013381"/>
<reference evidence="2 3" key="1">
    <citation type="submission" date="2016-04" db="EMBL/GenBank/DDBJ databases">
        <title>Genome analyses suggest a sexual origin of heterokaryosis in a supposedly ancient asexual fungus.</title>
        <authorList>
            <person name="Ropars J."/>
            <person name="Sedzielewska K."/>
            <person name="Noel J."/>
            <person name="Charron P."/>
            <person name="Farinelli L."/>
            <person name="Marton T."/>
            <person name="Kruger M."/>
            <person name="Pelin A."/>
            <person name="Brachmann A."/>
            <person name="Corradi N."/>
        </authorList>
    </citation>
    <scope>NUCLEOTIDE SEQUENCE [LARGE SCALE GENOMIC DNA]</scope>
    <source>
        <strain evidence="2 3">C2</strain>
    </source>
</reference>
<protein>
    <submittedName>
        <fullName evidence="2">Uncharacterized protein</fullName>
    </submittedName>
</protein>
<gene>
    <name evidence="2" type="ORF">RhiirC2_801786</name>
</gene>
<accession>A0A2N1M241</accession>
<reference evidence="2 3" key="2">
    <citation type="submission" date="2017-10" db="EMBL/GenBank/DDBJ databases">
        <title>Extensive intraspecific genome diversity in a model arbuscular mycorrhizal fungus.</title>
        <authorList>
            <person name="Chen E.C.H."/>
            <person name="Morin E."/>
            <person name="Baudet D."/>
            <person name="Noel J."/>
            <person name="Ndikumana S."/>
            <person name="Charron P."/>
            <person name="St-Onge C."/>
            <person name="Giorgi J."/>
            <person name="Grigoriev I.V."/>
            <person name="Roux C."/>
            <person name="Martin F.M."/>
            <person name="Corradi N."/>
        </authorList>
    </citation>
    <scope>NUCLEOTIDE SEQUENCE [LARGE SCALE GENOMIC DNA]</scope>
    <source>
        <strain evidence="2 3">C2</strain>
    </source>
</reference>
<proteinExistence type="predicted"/>
<comment type="caution">
    <text evidence="2">The sequence shown here is derived from an EMBL/GenBank/DDBJ whole genome shotgun (WGS) entry which is preliminary data.</text>
</comment>
<evidence type="ECO:0000313" key="3">
    <source>
        <dbReference type="Proteomes" id="UP000233469"/>
    </source>
</evidence>
<dbReference type="Proteomes" id="UP000233469">
    <property type="component" value="Unassembled WGS sequence"/>
</dbReference>
<dbReference type="VEuPathDB" id="FungiDB:RhiirFUN_021012"/>
<organism evidence="2 3">
    <name type="scientific">Rhizophagus irregularis</name>
    <dbReference type="NCBI Taxonomy" id="588596"/>
    <lineage>
        <taxon>Eukaryota</taxon>
        <taxon>Fungi</taxon>
        <taxon>Fungi incertae sedis</taxon>
        <taxon>Mucoromycota</taxon>
        <taxon>Glomeromycotina</taxon>
        <taxon>Glomeromycetes</taxon>
        <taxon>Glomerales</taxon>
        <taxon>Glomeraceae</taxon>
        <taxon>Rhizophagus</taxon>
    </lineage>
</organism>
<evidence type="ECO:0000313" key="2">
    <source>
        <dbReference type="EMBL" id="PKK55676.1"/>
    </source>
</evidence>
<sequence>MSLHKSRRSRNNYKKKEKLDSDNHRLHANGRMNDIRILKKIRQLKAAKALYDKDDLCIIDHKDHWREVLDPYSFTQQNAQLTRRRNYDDMLQNFDVQPPNNASQWMCVEPGNGNVIYDSDIGYESIYDDYMYNDAVLMKCW</sequence>
<evidence type="ECO:0000256" key="1">
    <source>
        <dbReference type="SAM" id="MobiDB-lite"/>
    </source>
</evidence>
<dbReference type="VEuPathDB" id="FungiDB:RhiirA1_458607"/>
<dbReference type="AlphaFoldDB" id="A0A2N1M241"/>
<dbReference type="EMBL" id="LLXL01007076">
    <property type="protein sequence ID" value="PKK55676.1"/>
    <property type="molecule type" value="Genomic_DNA"/>
</dbReference>
<feature type="region of interest" description="Disordered" evidence="1">
    <location>
        <begin position="1"/>
        <end position="24"/>
    </location>
</feature>
<feature type="compositionally biased region" description="Basic residues" evidence="1">
    <location>
        <begin position="1"/>
        <end position="16"/>
    </location>
</feature>
<name>A0A2N1M241_9GLOM</name>